<dbReference type="EMBL" id="LAZR01056443">
    <property type="protein sequence ID" value="KKK74186.1"/>
    <property type="molecule type" value="Genomic_DNA"/>
</dbReference>
<dbReference type="InterPro" id="IPR029063">
    <property type="entry name" value="SAM-dependent_MTases_sf"/>
</dbReference>
<evidence type="ECO:0000313" key="1">
    <source>
        <dbReference type="EMBL" id="KKK74186.1"/>
    </source>
</evidence>
<dbReference type="SUPFAM" id="SSF53335">
    <property type="entry name" value="S-adenosyl-L-methionine-dependent methyltransferases"/>
    <property type="match status" value="1"/>
</dbReference>
<reference evidence="1" key="1">
    <citation type="journal article" date="2015" name="Nature">
        <title>Complex archaea that bridge the gap between prokaryotes and eukaryotes.</title>
        <authorList>
            <person name="Spang A."/>
            <person name="Saw J.H."/>
            <person name="Jorgensen S.L."/>
            <person name="Zaremba-Niedzwiedzka K."/>
            <person name="Martijn J."/>
            <person name="Lind A.E."/>
            <person name="van Eijk R."/>
            <person name="Schleper C."/>
            <person name="Guy L."/>
            <person name="Ettema T.J."/>
        </authorList>
    </citation>
    <scope>NUCLEOTIDE SEQUENCE</scope>
</reference>
<dbReference type="Pfam" id="PF13489">
    <property type="entry name" value="Methyltransf_23"/>
    <property type="match status" value="1"/>
</dbReference>
<accession>A0A0F9APP5</accession>
<proteinExistence type="predicted"/>
<comment type="caution">
    <text evidence="1">The sequence shown here is derived from an EMBL/GenBank/DDBJ whole genome shotgun (WGS) entry which is preliminary data.</text>
</comment>
<dbReference type="Gene3D" id="3.40.50.150">
    <property type="entry name" value="Vaccinia Virus protein VP39"/>
    <property type="match status" value="1"/>
</dbReference>
<dbReference type="AlphaFoldDB" id="A0A0F9APP5"/>
<protein>
    <recommendedName>
        <fullName evidence="2">Methyltransferase type 11 domain-containing protein</fullName>
    </recommendedName>
</protein>
<organism evidence="1">
    <name type="scientific">marine sediment metagenome</name>
    <dbReference type="NCBI Taxonomy" id="412755"/>
    <lineage>
        <taxon>unclassified sequences</taxon>
        <taxon>metagenomes</taxon>
        <taxon>ecological metagenomes</taxon>
    </lineage>
</organism>
<name>A0A0F9APP5_9ZZZZ</name>
<sequence length="188" mass="21634">MTITSEYQSALLALHDNYEWGYTGGLYAGETILNLLKEFPEIETILDYGCGDGSLKKWVEEKGITDKKWTLYDPGIPEYKDIPQGKFDLVITTDVLEHVEEIMLNKTLVHLRELTGRFLYNEIACYFCGITFGDGPYAGQDLHINMKPPDVWAKRLSHRDFSVEAYKPSILEGWKVRALIIQERIDHE</sequence>
<evidence type="ECO:0008006" key="2">
    <source>
        <dbReference type="Google" id="ProtNLM"/>
    </source>
</evidence>
<gene>
    <name evidence="1" type="ORF">LCGC14_2886290</name>
</gene>